<comment type="caution">
    <text evidence="1">The sequence shown here is derived from an EMBL/GenBank/DDBJ whole genome shotgun (WGS) entry which is preliminary data.</text>
</comment>
<dbReference type="EMBL" id="CM042889">
    <property type="protein sequence ID" value="KAI4320331.1"/>
    <property type="molecule type" value="Genomic_DNA"/>
</dbReference>
<evidence type="ECO:0000313" key="1">
    <source>
        <dbReference type="EMBL" id="KAI4320331.1"/>
    </source>
</evidence>
<proteinExistence type="predicted"/>
<name>A0ACB9M8K4_9MYRT</name>
<evidence type="ECO:0000313" key="2">
    <source>
        <dbReference type="Proteomes" id="UP001057402"/>
    </source>
</evidence>
<sequence>MDNDDDTEFSCKDWGLRARSAARGDSPRHTSEPFERRPGPLGRISSSPAPRPPLAILPEMRLTHRRIRSPMHSKSCRRRQGFVNIWDSMSPEGFELHSKWSNAERYICNPLSGEVPMECLLAKTVGQRSFQSMTSREEVRGED</sequence>
<reference evidence="2" key="1">
    <citation type="journal article" date="2023" name="Front. Plant Sci.">
        <title>Chromosomal-level genome assembly of Melastoma candidum provides insights into trichome evolution.</title>
        <authorList>
            <person name="Zhong Y."/>
            <person name="Wu W."/>
            <person name="Sun C."/>
            <person name="Zou P."/>
            <person name="Liu Y."/>
            <person name="Dai S."/>
            <person name="Zhou R."/>
        </authorList>
    </citation>
    <scope>NUCLEOTIDE SEQUENCE [LARGE SCALE GENOMIC DNA]</scope>
</reference>
<keyword evidence="2" id="KW-1185">Reference proteome</keyword>
<accession>A0ACB9M8K4</accession>
<dbReference type="Proteomes" id="UP001057402">
    <property type="component" value="Chromosome 10"/>
</dbReference>
<gene>
    <name evidence="1" type="ORF">MLD38_033827</name>
</gene>
<organism evidence="1 2">
    <name type="scientific">Melastoma candidum</name>
    <dbReference type="NCBI Taxonomy" id="119954"/>
    <lineage>
        <taxon>Eukaryota</taxon>
        <taxon>Viridiplantae</taxon>
        <taxon>Streptophyta</taxon>
        <taxon>Embryophyta</taxon>
        <taxon>Tracheophyta</taxon>
        <taxon>Spermatophyta</taxon>
        <taxon>Magnoliopsida</taxon>
        <taxon>eudicotyledons</taxon>
        <taxon>Gunneridae</taxon>
        <taxon>Pentapetalae</taxon>
        <taxon>rosids</taxon>
        <taxon>malvids</taxon>
        <taxon>Myrtales</taxon>
        <taxon>Melastomataceae</taxon>
        <taxon>Melastomatoideae</taxon>
        <taxon>Melastomateae</taxon>
        <taxon>Melastoma</taxon>
    </lineage>
</organism>
<protein>
    <submittedName>
        <fullName evidence="1">Uncharacterized protein</fullName>
    </submittedName>
</protein>